<gene>
    <name evidence="2" type="ORF">DA792_12365</name>
</gene>
<organism evidence="2 3">
    <name type="scientific">Celeribacter baekdonensis</name>
    <dbReference type="NCBI Taxonomy" id="875171"/>
    <lineage>
        <taxon>Bacteria</taxon>
        <taxon>Pseudomonadati</taxon>
        <taxon>Pseudomonadota</taxon>
        <taxon>Alphaproteobacteria</taxon>
        <taxon>Rhodobacterales</taxon>
        <taxon>Roseobacteraceae</taxon>
        <taxon>Celeribacter</taxon>
    </lineage>
</organism>
<dbReference type="AlphaFoldDB" id="A0A2R4M3T2"/>
<proteinExistence type="predicted"/>
<dbReference type="Proteomes" id="UP000241447">
    <property type="component" value="Chromosome"/>
</dbReference>
<evidence type="ECO:0000313" key="3">
    <source>
        <dbReference type="Proteomes" id="UP000241447"/>
    </source>
</evidence>
<dbReference type="EMBL" id="CP028475">
    <property type="protein sequence ID" value="AVW91769.1"/>
    <property type="molecule type" value="Genomic_DNA"/>
</dbReference>
<keyword evidence="1" id="KW-0472">Membrane</keyword>
<keyword evidence="1" id="KW-0812">Transmembrane</keyword>
<keyword evidence="1" id="KW-1133">Transmembrane helix</keyword>
<dbReference type="KEGG" id="cbak:DA792_12365"/>
<dbReference type="Pfam" id="PF14079">
    <property type="entry name" value="DUF4260"/>
    <property type="match status" value="1"/>
</dbReference>
<dbReference type="OrthoDB" id="9813911at2"/>
<evidence type="ECO:0000256" key="1">
    <source>
        <dbReference type="SAM" id="Phobius"/>
    </source>
</evidence>
<accession>A0A2R4M3T2</accession>
<reference evidence="2 3" key="1">
    <citation type="submission" date="2018-03" db="EMBL/GenBank/DDBJ databases">
        <title>The Complete Genome of Celeribacter baekdonensis strain LH4, a Thiosulfate-Oxidizing Alphaproteobacterium Isolated from Gulf of Mexico Continental Slope Sediments.</title>
        <authorList>
            <person name="Flood B.E."/>
            <person name="Bailey J.V."/>
            <person name="Leprich D."/>
        </authorList>
    </citation>
    <scope>NUCLEOTIDE SEQUENCE [LARGE SCALE GENOMIC DNA]</scope>
    <source>
        <strain evidence="2 3">LH4</strain>
    </source>
</reference>
<feature type="transmembrane region" description="Helical" evidence="1">
    <location>
        <begin position="12"/>
        <end position="37"/>
    </location>
</feature>
<sequence>MMIWQRIEGGLVFLTGVGFVLVMGTPMSWWITVLAFFAPDLSFAAYAFGPRFGALAYNLWHLYGTGLGLAFLGLSLNMPLLLSLGLLWLAHAGCDRLLGYGLKSPDGFDITHLGRIGKNRS</sequence>
<dbReference type="RefSeq" id="WP_107720199.1">
    <property type="nucleotide sequence ID" value="NZ_CP028475.1"/>
</dbReference>
<dbReference type="InterPro" id="IPR025356">
    <property type="entry name" value="DUF4260"/>
</dbReference>
<name>A0A2R4M3T2_9RHOB</name>
<evidence type="ECO:0000313" key="2">
    <source>
        <dbReference type="EMBL" id="AVW91769.1"/>
    </source>
</evidence>
<feature type="transmembrane region" description="Helical" evidence="1">
    <location>
        <begin position="67"/>
        <end position="90"/>
    </location>
</feature>
<protein>
    <submittedName>
        <fullName evidence="2">DUF4260 domain-containing protein</fullName>
    </submittedName>
</protein>